<reference evidence="2" key="1">
    <citation type="journal article" date="2015" name="Genome Announc.">
        <title>Draft Genome Sequence of Thiostrepton-Producing Streptomyces azureus ATCC 14921.</title>
        <authorList>
            <person name="Sakihara K."/>
            <person name="Maeda J."/>
            <person name="Tashiro K."/>
            <person name="Fujino Y."/>
            <person name="Kuhara S."/>
            <person name="Ohshima T."/>
            <person name="Ogata S."/>
            <person name="Doi K."/>
        </authorList>
    </citation>
    <scope>NUCLEOTIDE SEQUENCE [LARGE SCALE GENOMIC DNA]</scope>
    <source>
        <strain evidence="2">ATCC14921</strain>
    </source>
</reference>
<keyword evidence="3" id="KW-1185">Reference proteome</keyword>
<evidence type="ECO:0000313" key="3">
    <source>
        <dbReference type="Proteomes" id="UP000053859"/>
    </source>
</evidence>
<feature type="domain" description="SnoaL-like" evidence="1">
    <location>
        <begin position="33"/>
        <end position="120"/>
    </location>
</feature>
<dbReference type="AlphaFoldDB" id="A0A0K8PK58"/>
<dbReference type="SUPFAM" id="SSF54427">
    <property type="entry name" value="NTF2-like"/>
    <property type="match status" value="1"/>
</dbReference>
<name>A0A0K8PK58_STRAJ</name>
<dbReference type="InterPro" id="IPR037401">
    <property type="entry name" value="SnoaL-like"/>
</dbReference>
<dbReference type="RefSeq" id="WP_059417511.1">
    <property type="nucleotide sequence ID" value="NZ_DF968255.1"/>
</dbReference>
<dbReference type="OrthoDB" id="1256785at2"/>
<dbReference type="Proteomes" id="UP000053859">
    <property type="component" value="Unassembled WGS sequence"/>
</dbReference>
<dbReference type="PATRIC" id="fig|146537.3.peg.3274"/>
<proteinExistence type="predicted"/>
<protein>
    <recommendedName>
        <fullName evidence="1">SnoaL-like domain-containing protein</fullName>
    </recommendedName>
</protein>
<dbReference type="InterPro" id="IPR032710">
    <property type="entry name" value="NTF2-like_dom_sf"/>
</dbReference>
<sequence>MVNPLHTKPPEQFIADFFTTFTNAVVHGSEDASDLMSRYYTRDVVQVADGVPLDWDRLVAHLRPVRKNLREFRFEVHEAFTDGARIATRFTIHARMRKGGPVSTRVHMFAEFTPDGLLRRAEQLTRAVAPTEPQTGE</sequence>
<accession>A0A0K8PK58</accession>
<dbReference type="Gene3D" id="3.10.450.50">
    <property type="match status" value="1"/>
</dbReference>
<evidence type="ECO:0000313" key="2">
    <source>
        <dbReference type="EMBL" id="GAP48272.1"/>
    </source>
</evidence>
<gene>
    <name evidence="2" type="ORF">SAZU_3099</name>
</gene>
<evidence type="ECO:0000259" key="1">
    <source>
        <dbReference type="Pfam" id="PF12680"/>
    </source>
</evidence>
<dbReference type="Pfam" id="PF12680">
    <property type="entry name" value="SnoaL_2"/>
    <property type="match status" value="1"/>
</dbReference>
<dbReference type="EMBL" id="DF968255">
    <property type="protein sequence ID" value="GAP48272.1"/>
    <property type="molecule type" value="Genomic_DNA"/>
</dbReference>
<organism evidence="2 3">
    <name type="scientific">Streptomyces azureus</name>
    <dbReference type="NCBI Taxonomy" id="146537"/>
    <lineage>
        <taxon>Bacteria</taxon>
        <taxon>Bacillati</taxon>
        <taxon>Actinomycetota</taxon>
        <taxon>Actinomycetes</taxon>
        <taxon>Kitasatosporales</taxon>
        <taxon>Streptomycetaceae</taxon>
        <taxon>Streptomyces</taxon>
    </lineage>
</organism>